<feature type="transmembrane region" description="Helical" evidence="7">
    <location>
        <begin position="6"/>
        <end position="35"/>
    </location>
</feature>
<evidence type="ECO:0000256" key="3">
    <source>
        <dbReference type="ARBA" id="ARBA00022519"/>
    </source>
</evidence>
<keyword evidence="5 7" id="KW-1133">Transmembrane helix</keyword>
<evidence type="ECO:0000313" key="9">
    <source>
        <dbReference type="EMBL" id="QIE56012.1"/>
    </source>
</evidence>
<evidence type="ECO:0000259" key="8">
    <source>
        <dbReference type="Pfam" id="PF06808"/>
    </source>
</evidence>
<keyword evidence="7" id="KW-0813">Transport</keyword>
<dbReference type="AlphaFoldDB" id="A0A7L5BWB4"/>
<evidence type="ECO:0000256" key="7">
    <source>
        <dbReference type="RuleBase" id="RU369079"/>
    </source>
</evidence>
<comment type="function">
    <text evidence="7">Part of the tripartite ATP-independent periplasmic (TRAP) transport system.</text>
</comment>
<evidence type="ECO:0000256" key="2">
    <source>
        <dbReference type="ARBA" id="ARBA00022475"/>
    </source>
</evidence>
<dbReference type="Pfam" id="PF06808">
    <property type="entry name" value="DctM"/>
    <property type="match status" value="1"/>
</dbReference>
<comment type="similarity">
    <text evidence="7">Belongs to the TRAP transporter large permease family.</text>
</comment>
<evidence type="ECO:0000256" key="1">
    <source>
        <dbReference type="ARBA" id="ARBA00004429"/>
    </source>
</evidence>
<sequence length="423" mass="43897">MDASVALALGGMALLLVLGVEIIVCLGMGAIFFVLTQKNFTIDNIGIATFSEINLFPLLAMPLYILTGDLIGHSGIAKRLIDFSRALIGWAHGGLALTLLVACGFFAAISGSNSATVAAMGRMMLDPMERDGYPRDYSAAVAACGGTVGIIIPPSIVFVLYGVASGTSIGDLFVAGIIPGILMIGVMGVIATLTCRRRGIGNRIPFSGRELLRTGLRANLAFGATAIILGGIYGGIFTPTEAAAVAAAYCLVVGLFVTRELKVRNLPRIVNVSADITGLIAPIIALAVALSQILAVLNLPRAGVDALLSLSADGTVLMLVMILILLVAGMLMETTPNVILLTPLLAPVASSIGLDPVHFGVIFVVTLAIGFVTPPIGLNLFVASSISRTPVITIAWRAAPMIIGLFVSLMLLAFIPWFSTALL</sequence>
<feature type="transmembrane region" description="Helical" evidence="7">
    <location>
        <begin position="87"/>
        <end position="116"/>
    </location>
</feature>
<feature type="transmembrane region" description="Helical" evidence="7">
    <location>
        <begin position="306"/>
        <end position="331"/>
    </location>
</feature>
<dbReference type="GO" id="GO:0005886">
    <property type="term" value="C:plasma membrane"/>
    <property type="evidence" value="ECO:0007669"/>
    <property type="project" value="UniProtKB-SubCell"/>
</dbReference>
<feature type="transmembrane region" description="Helical" evidence="7">
    <location>
        <begin position="216"/>
        <end position="236"/>
    </location>
</feature>
<dbReference type="PIRSF" id="PIRSF006066">
    <property type="entry name" value="HI0050"/>
    <property type="match status" value="1"/>
</dbReference>
<dbReference type="GO" id="GO:0022857">
    <property type="term" value="F:transmembrane transporter activity"/>
    <property type="evidence" value="ECO:0007669"/>
    <property type="project" value="UniProtKB-UniRule"/>
</dbReference>
<protein>
    <recommendedName>
        <fullName evidence="7">TRAP transporter large permease protein</fullName>
    </recommendedName>
</protein>
<accession>A0A7L5BWB4</accession>
<dbReference type="PANTHER" id="PTHR33362:SF3">
    <property type="entry name" value="SIALIC ACID TRAP TRANSPORTER PERMEASE PROTEIN SIAT"/>
    <property type="match status" value="1"/>
</dbReference>
<evidence type="ECO:0000313" key="10">
    <source>
        <dbReference type="Proteomes" id="UP000503336"/>
    </source>
</evidence>
<dbReference type="PANTHER" id="PTHR33362">
    <property type="entry name" value="SIALIC ACID TRAP TRANSPORTER PERMEASE PROTEIN SIAT-RELATED"/>
    <property type="match status" value="1"/>
</dbReference>
<keyword evidence="4 7" id="KW-0812">Transmembrane</keyword>
<dbReference type="KEGG" id="hdh:G5B40_11440"/>
<feature type="domain" description="TRAP C4-dicarboxylate transport system permease DctM subunit" evidence="8">
    <location>
        <begin position="9"/>
        <end position="418"/>
    </location>
</feature>
<gene>
    <name evidence="9" type="ORF">G5B40_11440</name>
</gene>
<keyword evidence="10" id="KW-1185">Reference proteome</keyword>
<feature type="transmembrane region" description="Helical" evidence="7">
    <location>
        <begin position="47"/>
        <end position="67"/>
    </location>
</feature>
<dbReference type="InterPro" id="IPR004681">
    <property type="entry name" value="TRAP_DctM"/>
</dbReference>
<evidence type="ECO:0000256" key="6">
    <source>
        <dbReference type="ARBA" id="ARBA00023136"/>
    </source>
</evidence>
<dbReference type="EMBL" id="CP049056">
    <property type="protein sequence ID" value="QIE56012.1"/>
    <property type="molecule type" value="Genomic_DNA"/>
</dbReference>
<keyword evidence="2" id="KW-1003">Cell membrane</keyword>
<dbReference type="NCBIfam" id="TIGR00786">
    <property type="entry name" value="dctM"/>
    <property type="match status" value="1"/>
</dbReference>
<dbReference type="Proteomes" id="UP000503336">
    <property type="component" value="Chromosome"/>
</dbReference>
<evidence type="ECO:0000256" key="4">
    <source>
        <dbReference type="ARBA" id="ARBA00022692"/>
    </source>
</evidence>
<keyword evidence="3 7" id="KW-0997">Cell inner membrane</keyword>
<feature type="transmembrane region" description="Helical" evidence="7">
    <location>
        <begin position="279"/>
        <end position="300"/>
    </location>
</feature>
<reference evidence="9 10" key="1">
    <citation type="submission" date="2020-02" db="EMBL/GenBank/DDBJ databases">
        <title>complete genome sequence of Rhodobacteraceae bacterium.</title>
        <authorList>
            <person name="Park J."/>
            <person name="Kim Y.-S."/>
            <person name="Kim K.-H."/>
        </authorList>
    </citation>
    <scope>NUCLEOTIDE SEQUENCE [LARGE SCALE GENOMIC DNA]</scope>
    <source>
        <strain evidence="9 10">RR4-56</strain>
    </source>
</reference>
<feature type="transmembrane region" description="Helical" evidence="7">
    <location>
        <begin position="137"/>
        <end position="161"/>
    </location>
</feature>
<feature type="transmembrane region" description="Helical" evidence="7">
    <location>
        <begin position="360"/>
        <end position="382"/>
    </location>
</feature>
<comment type="subunit">
    <text evidence="7">The complex comprises the extracytoplasmic solute receptor protein and the two transmembrane proteins.</text>
</comment>
<evidence type="ECO:0000256" key="5">
    <source>
        <dbReference type="ARBA" id="ARBA00022989"/>
    </source>
</evidence>
<comment type="subcellular location">
    <subcellularLocation>
        <location evidence="1 7">Cell inner membrane</location>
        <topology evidence="1 7">Multi-pass membrane protein</topology>
    </subcellularLocation>
</comment>
<name>A0A7L5BWB4_9RHOB</name>
<feature type="transmembrane region" description="Helical" evidence="7">
    <location>
        <begin position="394"/>
        <end position="418"/>
    </location>
</feature>
<keyword evidence="6 7" id="KW-0472">Membrane</keyword>
<dbReference type="RefSeq" id="WP_165098671.1">
    <property type="nucleotide sequence ID" value="NZ_CP049056.1"/>
</dbReference>
<feature type="transmembrane region" description="Helical" evidence="7">
    <location>
        <begin position="242"/>
        <end position="258"/>
    </location>
</feature>
<feature type="transmembrane region" description="Helical" evidence="7">
    <location>
        <begin position="338"/>
        <end position="354"/>
    </location>
</feature>
<organism evidence="9 10">
    <name type="scientific">Pikeienuella piscinae</name>
    <dbReference type="NCBI Taxonomy" id="2748098"/>
    <lineage>
        <taxon>Bacteria</taxon>
        <taxon>Pseudomonadati</taxon>
        <taxon>Pseudomonadota</taxon>
        <taxon>Alphaproteobacteria</taxon>
        <taxon>Rhodobacterales</taxon>
        <taxon>Paracoccaceae</taxon>
        <taxon>Pikeienuella</taxon>
    </lineage>
</organism>
<dbReference type="InterPro" id="IPR010656">
    <property type="entry name" value="DctM"/>
</dbReference>
<feature type="transmembrane region" description="Helical" evidence="7">
    <location>
        <begin position="173"/>
        <end position="195"/>
    </location>
</feature>
<proteinExistence type="inferred from homology"/>